<evidence type="ECO:0000313" key="2">
    <source>
        <dbReference type="EMBL" id="KAF7732365.1"/>
    </source>
</evidence>
<dbReference type="OrthoDB" id="2248794at2759"/>
<comment type="caution">
    <text evidence="2">The sequence shown here is derived from an EMBL/GenBank/DDBJ whole genome shotgun (WGS) entry which is preliminary data.</text>
</comment>
<feature type="region of interest" description="Disordered" evidence="1">
    <location>
        <begin position="131"/>
        <end position="184"/>
    </location>
</feature>
<keyword evidence="3" id="KW-1185">Reference proteome</keyword>
<proteinExistence type="predicted"/>
<feature type="compositionally biased region" description="Low complexity" evidence="1">
    <location>
        <begin position="143"/>
        <end position="158"/>
    </location>
</feature>
<sequence>MNNLCNYKYLSSSKCSNQYISFFVENPLCEWNLNHFIDYWNARRRRGATNQLEGAYGEILEAILQDRNVPDGVKDVVKTLRKSLNSGEELKRDESGTSTIYVNQTIGGDYIGGDKIKVIADKIELGNEGTELGDQEEQQQGKSPEQSEQAQPEQQQESGTEDLRDESLSITSVPSREHVRDSTLNNEEEDLTLISTDITIPTQDDRYVVNNVDISMLFYNFQLYVKNLVNNKRLFMESHVHHILAMSSVLLIKPKCINDDLKMFIDDKTTKCLVNAVKEKLGVEKKEFNVDLMHKMIKTINDVRKGKLDRMEGVMKLYTMKPSATKEEAKIIVSIANMLTKLPEDTLMEDTKELELITRYIDPALHPLFDDLGNGIMFRWTSTNNLESKKASSISISQRRPDSSISKFDGVHLGLTLGFGEVKCHGESKNHYAIAKDLVRLGIFTKNAIDIGKLKGVLSFQAIGK</sequence>
<evidence type="ECO:0000313" key="3">
    <source>
        <dbReference type="Proteomes" id="UP000605846"/>
    </source>
</evidence>
<protein>
    <submittedName>
        <fullName evidence="2">Uncharacterized protein</fullName>
    </submittedName>
</protein>
<organism evidence="2 3">
    <name type="scientific">Apophysomyces ossiformis</name>
    <dbReference type="NCBI Taxonomy" id="679940"/>
    <lineage>
        <taxon>Eukaryota</taxon>
        <taxon>Fungi</taxon>
        <taxon>Fungi incertae sedis</taxon>
        <taxon>Mucoromycota</taxon>
        <taxon>Mucoromycotina</taxon>
        <taxon>Mucoromycetes</taxon>
        <taxon>Mucorales</taxon>
        <taxon>Mucorineae</taxon>
        <taxon>Mucoraceae</taxon>
        <taxon>Apophysomyces</taxon>
    </lineage>
</organism>
<gene>
    <name evidence="2" type="ORF">EC973_005261</name>
</gene>
<name>A0A8H7EVH6_9FUNG</name>
<reference evidence="2" key="1">
    <citation type="submission" date="2020-01" db="EMBL/GenBank/DDBJ databases">
        <title>Genome Sequencing of Three Apophysomyces-Like Fungal Strains Confirms a Novel Fungal Genus in the Mucoromycota with divergent Burkholderia-like Endosymbiotic Bacteria.</title>
        <authorList>
            <person name="Stajich J.E."/>
            <person name="Macias A.M."/>
            <person name="Carter-House D."/>
            <person name="Lovett B."/>
            <person name="Kasson L.R."/>
            <person name="Berry K."/>
            <person name="Grigoriev I."/>
            <person name="Chang Y."/>
            <person name="Spatafora J."/>
            <person name="Kasson M.T."/>
        </authorList>
    </citation>
    <scope>NUCLEOTIDE SEQUENCE</scope>
    <source>
        <strain evidence="2">NRRL A-21654</strain>
    </source>
</reference>
<dbReference type="AlphaFoldDB" id="A0A8H7EVH6"/>
<dbReference type="EMBL" id="JABAYA010000003">
    <property type="protein sequence ID" value="KAF7732365.1"/>
    <property type="molecule type" value="Genomic_DNA"/>
</dbReference>
<evidence type="ECO:0000256" key="1">
    <source>
        <dbReference type="SAM" id="MobiDB-lite"/>
    </source>
</evidence>
<dbReference type="Proteomes" id="UP000605846">
    <property type="component" value="Unassembled WGS sequence"/>
</dbReference>
<accession>A0A8H7EVH6</accession>